<dbReference type="AlphaFoldDB" id="A0A849BKP8"/>
<evidence type="ECO:0000313" key="3">
    <source>
        <dbReference type="Proteomes" id="UP000555552"/>
    </source>
</evidence>
<reference evidence="2 3" key="1">
    <citation type="submission" date="2020-05" db="EMBL/GenBank/DDBJ databases">
        <title>MicrobeNet Type strains.</title>
        <authorList>
            <person name="Nicholson A.C."/>
        </authorList>
    </citation>
    <scope>NUCLEOTIDE SEQUENCE [LARGE SCALE GENOMIC DNA]</scope>
    <source>
        <strain evidence="2 3">JCM 14547</strain>
    </source>
</reference>
<evidence type="ECO:0000313" key="2">
    <source>
        <dbReference type="EMBL" id="NNH21667.1"/>
    </source>
</evidence>
<organism evidence="2 3">
    <name type="scientific">Pseudokineococcus marinus</name>
    <dbReference type="NCBI Taxonomy" id="351215"/>
    <lineage>
        <taxon>Bacteria</taxon>
        <taxon>Bacillati</taxon>
        <taxon>Actinomycetota</taxon>
        <taxon>Actinomycetes</taxon>
        <taxon>Kineosporiales</taxon>
        <taxon>Kineosporiaceae</taxon>
        <taxon>Pseudokineococcus</taxon>
    </lineage>
</organism>
<dbReference type="RefSeq" id="WP_171201535.1">
    <property type="nucleotide sequence ID" value="NZ_BAAANP010000006.1"/>
</dbReference>
<sequence>MTGQAGHPLAVTGADEWRDGVDERWLDHAAPSPVVRALELLNGMSRRHMSAANRLAVKDARRALRQAVADGGDPAPDAPPVPRNGGPGRPLSTVEQRVLDVLRGDREQADELVALLGEEGALAVALEHAAEQTDDEPPPTEPPC</sequence>
<proteinExistence type="predicted"/>
<dbReference type="EMBL" id="JABEMA010000004">
    <property type="protein sequence ID" value="NNH21667.1"/>
    <property type="molecule type" value="Genomic_DNA"/>
</dbReference>
<feature type="region of interest" description="Disordered" evidence="1">
    <location>
        <begin position="66"/>
        <end position="92"/>
    </location>
</feature>
<name>A0A849BKP8_9ACTN</name>
<keyword evidence="3" id="KW-1185">Reference proteome</keyword>
<accession>A0A849BKP8</accession>
<evidence type="ECO:0000256" key="1">
    <source>
        <dbReference type="SAM" id="MobiDB-lite"/>
    </source>
</evidence>
<comment type="caution">
    <text evidence="2">The sequence shown here is derived from an EMBL/GenBank/DDBJ whole genome shotgun (WGS) entry which is preliminary data.</text>
</comment>
<gene>
    <name evidence="2" type="ORF">HLB09_00910</name>
</gene>
<protein>
    <submittedName>
        <fullName evidence="2">Uncharacterized protein</fullName>
    </submittedName>
</protein>
<dbReference type="Proteomes" id="UP000555552">
    <property type="component" value="Unassembled WGS sequence"/>
</dbReference>